<dbReference type="Proteomes" id="UP000328092">
    <property type="component" value="Unassembled WGS sequence"/>
</dbReference>
<dbReference type="OrthoDB" id="8049807at2"/>
<reference evidence="3" key="1">
    <citation type="submission" date="2019-02" db="EMBL/GenBank/DDBJ databases">
        <authorList>
            <person name="Pothier F.J."/>
        </authorList>
    </citation>
    <scope>NUCLEOTIDE SEQUENCE</scope>
    <source>
        <strain evidence="3">CI-1B</strain>
    </source>
</reference>
<evidence type="ECO:0000313" key="3">
    <source>
        <dbReference type="EMBL" id="VIO76761.1"/>
    </source>
</evidence>
<feature type="transmembrane region" description="Helical" evidence="2">
    <location>
        <begin position="16"/>
        <end position="36"/>
    </location>
</feature>
<feature type="compositionally biased region" description="Polar residues" evidence="1">
    <location>
        <begin position="129"/>
        <end position="138"/>
    </location>
</feature>
<dbReference type="RefSeq" id="WP_139863269.1">
    <property type="nucleotide sequence ID" value="NZ_CAADFC020000028.1"/>
</dbReference>
<name>A0A508TR36_9BRAD</name>
<accession>A0A508TR36</accession>
<keyword evidence="2" id="KW-0472">Membrane</keyword>
<organism evidence="3 4">
    <name type="scientific">Bradyrhizobium ivorense</name>
    <dbReference type="NCBI Taxonomy" id="2511166"/>
    <lineage>
        <taxon>Bacteria</taxon>
        <taxon>Pseudomonadati</taxon>
        <taxon>Pseudomonadota</taxon>
        <taxon>Alphaproteobacteria</taxon>
        <taxon>Hyphomicrobiales</taxon>
        <taxon>Nitrobacteraceae</taxon>
        <taxon>Bradyrhizobium</taxon>
    </lineage>
</organism>
<gene>
    <name evidence="3" type="ORF">CI1B_66390</name>
</gene>
<feature type="region of interest" description="Disordered" evidence="1">
    <location>
        <begin position="129"/>
        <end position="154"/>
    </location>
</feature>
<dbReference type="EMBL" id="CAADFC020000028">
    <property type="protein sequence ID" value="VIO76761.1"/>
    <property type="molecule type" value="Genomic_DNA"/>
</dbReference>
<proteinExistence type="predicted"/>
<sequence length="154" mass="17098">MRVASVRLINHPALTVRFSAAVAALFAIYLPLAAWMNHRYVDPVPKGTIVIRLSKPFEAHDHAAVSRQDVLSKLAPWADDDKVETQQSPIIVYEDGVPLGPAHNTFGDIARLGAGRYAHWRSGVAFSASDNTDPNDNGRNYWAVLPNEQSRRRE</sequence>
<evidence type="ECO:0000256" key="2">
    <source>
        <dbReference type="SAM" id="Phobius"/>
    </source>
</evidence>
<evidence type="ECO:0000256" key="1">
    <source>
        <dbReference type="SAM" id="MobiDB-lite"/>
    </source>
</evidence>
<comment type="caution">
    <text evidence="3">The sequence shown here is derived from an EMBL/GenBank/DDBJ whole genome shotgun (WGS) entry which is preliminary data.</text>
</comment>
<protein>
    <submittedName>
        <fullName evidence="3">Uncharacterized protein</fullName>
    </submittedName>
</protein>
<evidence type="ECO:0000313" key="4">
    <source>
        <dbReference type="Proteomes" id="UP000328092"/>
    </source>
</evidence>
<keyword evidence="2" id="KW-0812">Transmembrane</keyword>
<dbReference type="AlphaFoldDB" id="A0A508TR36"/>
<keyword evidence="2" id="KW-1133">Transmembrane helix</keyword>
<keyword evidence="4" id="KW-1185">Reference proteome</keyword>